<keyword evidence="2" id="KW-0810">Translation regulation</keyword>
<organism evidence="3">
    <name type="scientific">Proteinivorax tanatarense</name>
    <dbReference type="NCBI Taxonomy" id="1260629"/>
    <lineage>
        <taxon>Bacteria</taxon>
        <taxon>Bacillati</taxon>
        <taxon>Bacillota</taxon>
        <taxon>Clostridia</taxon>
        <taxon>Eubacteriales</taxon>
        <taxon>Proteinivoracaceae</taxon>
        <taxon>Proteinivorax</taxon>
    </lineage>
</organism>
<dbReference type="SUPFAM" id="SSF81301">
    <property type="entry name" value="Nucleotidyltransferase"/>
    <property type="match status" value="1"/>
</dbReference>
<proteinExistence type="inferred from homology"/>
<comment type="subcellular location">
    <subcellularLocation>
        <location evidence="2">Cytoplasm</location>
    </subcellularLocation>
</comment>
<dbReference type="GO" id="GO:0042256">
    <property type="term" value="P:cytosolic ribosome assembly"/>
    <property type="evidence" value="ECO:0007669"/>
    <property type="project" value="UniProtKB-UniRule"/>
</dbReference>
<accession>A0AAU7VI44</accession>
<dbReference type="GO" id="GO:0005737">
    <property type="term" value="C:cytoplasm"/>
    <property type="evidence" value="ECO:0007669"/>
    <property type="project" value="UniProtKB-SubCell"/>
</dbReference>
<dbReference type="GO" id="GO:0043023">
    <property type="term" value="F:ribosomal large subunit binding"/>
    <property type="evidence" value="ECO:0007669"/>
    <property type="project" value="TreeGrafter"/>
</dbReference>
<dbReference type="Gene3D" id="3.30.460.10">
    <property type="entry name" value="Beta Polymerase, domain 2"/>
    <property type="match status" value="1"/>
</dbReference>
<dbReference type="InterPro" id="IPR004394">
    <property type="entry name" value="Iojap/RsfS/C7orf30"/>
</dbReference>
<comment type="subunit">
    <text evidence="2">Interacts with ribosomal protein uL14 (rplN).</text>
</comment>
<protein>
    <recommendedName>
        <fullName evidence="2">Ribosomal silencing factor RsfS</fullName>
    </recommendedName>
</protein>
<evidence type="ECO:0000313" key="3">
    <source>
        <dbReference type="EMBL" id="XBX73757.1"/>
    </source>
</evidence>
<evidence type="ECO:0000256" key="2">
    <source>
        <dbReference type="HAMAP-Rule" id="MF_01477"/>
    </source>
</evidence>
<dbReference type="NCBIfam" id="TIGR00090">
    <property type="entry name" value="rsfS_iojap_ybeB"/>
    <property type="match status" value="1"/>
</dbReference>
<comment type="function">
    <text evidence="2">Functions as a ribosomal silencing factor. Interacts with ribosomal protein uL14 (rplN), blocking formation of intersubunit bridge B8. Prevents association of the 30S and 50S ribosomal subunits and the formation of functional ribosomes, thus repressing translation.</text>
</comment>
<dbReference type="GO" id="GO:0090071">
    <property type="term" value="P:negative regulation of ribosome biogenesis"/>
    <property type="evidence" value="ECO:0007669"/>
    <property type="project" value="UniProtKB-UniRule"/>
</dbReference>
<reference evidence="3" key="1">
    <citation type="journal article" date="2013" name="Extremophiles">
        <title>Proteinivorax tanatarense gen. nov., sp. nov., an anaerobic, haloalkaliphilic, proteolytic bacterium isolated from a decaying algal bloom, and proposal of Proteinivoraceae fam. nov.</title>
        <authorList>
            <person name="Kevbrin V."/>
            <person name="Boltyanskaya Y."/>
            <person name="Zhilina T."/>
            <person name="Kolganova T."/>
            <person name="Lavrentjeva E."/>
            <person name="Kuznetsov B."/>
        </authorList>
    </citation>
    <scope>NUCLEOTIDE SEQUENCE</scope>
    <source>
        <strain evidence="3">Z-910T</strain>
    </source>
</reference>
<sequence length="112" mass="12936">MKIKEKAELIKSAVDDKKGENIKVLDLEGVTEIADYFVIATANNVPHIKSICDEVEDSLHSEGVNFIRKEGYDEGNWIILDYGDIVVHLMLAEQREYYGLEKFWRQAKEVEF</sequence>
<gene>
    <name evidence="2 3" type="primary">rsfS</name>
    <name evidence="3" type="ORF">PRVXT_001759</name>
</gene>
<dbReference type="HAMAP" id="MF_01477">
    <property type="entry name" value="Iojap_RsfS"/>
    <property type="match status" value="1"/>
</dbReference>
<dbReference type="InterPro" id="IPR043519">
    <property type="entry name" value="NT_sf"/>
</dbReference>
<keyword evidence="2" id="KW-0678">Repressor</keyword>
<name>A0AAU7VI44_9FIRM</name>
<keyword evidence="2" id="KW-0963">Cytoplasm</keyword>
<comment type="similarity">
    <text evidence="1 2">Belongs to the Iojap/RsfS family.</text>
</comment>
<dbReference type="EMBL" id="CP158367">
    <property type="protein sequence ID" value="XBX73757.1"/>
    <property type="molecule type" value="Genomic_DNA"/>
</dbReference>
<evidence type="ECO:0000256" key="1">
    <source>
        <dbReference type="ARBA" id="ARBA00010574"/>
    </source>
</evidence>
<dbReference type="GO" id="GO:0017148">
    <property type="term" value="P:negative regulation of translation"/>
    <property type="evidence" value="ECO:0007669"/>
    <property type="project" value="UniProtKB-UniRule"/>
</dbReference>
<dbReference type="RefSeq" id="WP_350342519.1">
    <property type="nucleotide sequence ID" value="NZ_CP158367.1"/>
</dbReference>
<dbReference type="PANTHER" id="PTHR21043">
    <property type="entry name" value="IOJAP SUPERFAMILY ORTHOLOG"/>
    <property type="match status" value="1"/>
</dbReference>
<dbReference type="Pfam" id="PF02410">
    <property type="entry name" value="RsfS"/>
    <property type="match status" value="1"/>
</dbReference>
<reference evidence="3" key="2">
    <citation type="submission" date="2024-06" db="EMBL/GenBank/DDBJ databases">
        <authorList>
            <person name="Petrova K.O."/>
            <person name="Toshchakov S.V."/>
            <person name="Boltjanskaja Y.V."/>
            <person name="Kevbrin V."/>
        </authorList>
    </citation>
    <scope>NUCLEOTIDE SEQUENCE</scope>
    <source>
        <strain evidence="3">Z-910T</strain>
    </source>
</reference>
<dbReference type="PANTHER" id="PTHR21043:SF0">
    <property type="entry name" value="MITOCHONDRIAL ASSEMBLY OF RIBOSOMAL LARGE SUBUNIT PROTEIN 1"/>
    <property type="match status" value="1"/>
</dbReference>
<dbReference type="AlphaFoldDB" id="A0AAU7VI44"/>